<dbReference type="Gene3D" id="2.40.30.170">
    <property type="match status" value="1"/>
</dbReference>
<protein>
    <submittedName>
        <fullName evidence="3">Efflux RND transporter periplasmic adaptor subunit</fullName>
    </submittedName>
</protein>
<keyword evidence="1" id="KW-0472">Membrane</keyword>
<comment type="caution">
    <text evidence="3">The sequence shown here is derived from an EMBL/GenBank/DDBJ whole genome shotgun (WGS) entry which is preliminary data.</text>
</comment>
<evidence type="ECO:0000259" key="2">
    <source>
        <dbReference type="Pfam" id="PF25881"/>
    </source>
</evidence>
<dbReference type="EMBL" id="JAULBC010000001">
    <property type="protein sequence ID" value="MEX6685931.1"/>
    <property type="molecule type" value="Genomic_DNA"/>
</dbReference>
<dbReference type="PANTHER" id="PTHR30438:SF1">
    <property type="entry name" value="36 KDA ANTIGEN"/>
    <property type="match status" value="1"/>
</dbReference>
<gene>
    <name evidence="3" type="ORF">QTN47_00410</name>
</gene>
<keyword evidence="1" id="KW-1133">Transmembrane helix</keyword>
<dbReference type="Gene3D" id="2.40.50.100">
    <property type="match status" value="1"/>
</dbReference>
<dbReference type="InterPro" id="IPR059052">
    <property type="entry name" value="HH_YbhG-like"/>
</dbReference>
<feature type="domain" description="YbhG-like alpha-helical hairpin" evidence="2">
    <location>
        <begin position="84"/>
        <end position="191"/>
    </location>
</feature>
<dbReference type="SUPFAM" id="SSF111369">
    <property type="entry name" value="HlyD-like secretion proteins"/>
    <property type="match status" value="2"/>
</dbReference>
<proteinExistence type="predicted"/>
<evidence type="ECO:0000313" key="3">
    <source>
        <dbReference type="EMBL" id="MEX6685931.1"/>
    </source>
</evidence>
<organism evidence="3 4">
    <name type="scientific">Danxiaibacter flavus</name>
    <dbReference type="NCBI Taxonomy" id="3049108"/>
    <lineage>
        <taxon>Bacteria</taxon>
        <taxon>Pseudomonadati</taxon>
        <taxon>Bacteroidota</taxon>
        <taxon>Chitinophagia</taxon>
        <taxon>Chitinophagales</taxon>
        <taxon>Chitinophagaceae</taxon>
        <taxon>Danxiaibacter</taxon>
    </lineage>
</organism>
<sequence length="325" mass="35959">MFKNYWALLVPLLVLLIALYFMLGRNKHNEADAVIGMVDVSSVDVAAELPGRMDSLFVREGDTVQKGKLLGVLQSTEINAIRQQALAAVDAAKGQLDLLQRGARPEIVASSNNLYKIAQDQYDLFNKTYTRMQRLYNDEVISGQEKDLVYFKMEASKKEMETAKLNLEMLQKGTSPEVIQSAKAILRQAEHGYELMNSLTGNTRIYAPATGVISSLVIHEGEIVSIGYPIITIQKSDAYFIRFNVRQDKIKAFKLNDKATVTVPGCTPEQFGVTISSVSPSLAFANWVPVKEKGAFELRTFTVECKPAENVTGLRAGMTASLQLP</sequence>
<dbReference type="PANTHER" id="PTHR30438">
    <property type="entry name" value="36 KDA ANTIGEN-RELATED"/>
    <property type="match status" value="1"/>
</dbReference>
<evidence type="ECO:0000256" key="1">
    <source>
        <dbReference type="SAM" id="Phobius"/>
    </source>
</evidence>
<keyword evidence="4" id="KW-1185">Reference proteome</keyword>
<dbReference type="Pfam" id="PF25881">
    <property type="entry name" value="HH_YBHG"/>
    <property type="match status" value="1"/>
</dbReference>
<feature type="transmembrane region" description="Helical" evidence="1">
    <location>
        <begin position="6"/>
        <end position="23"/>
    </location>
</feature>
<name>A0ABV3Z7U7_9BACT</name>
<keyword evidence="1" id="KW-0812">Transmembrane</keyword>
<evidence type="ECO:0000313" key="4">
    <source>
        <dbReference type="Proteomes" id="UP001560573"/>
    </source>
</evidence>
<dbReference type="Proteomes" id="UP001560573">
    <property type="component" value="Unassembled WGS sequence"/>
</dbReference>
<reference evidence="3 4" key="1">
    <citation type="submission" date="2023-07" db="EMBL/GenBank/DDBJ databases">
        <authorList>
            <person name="Lian W.-H."/>
        </authorList>
    </citation>
    <scope>NUCLEOTIDE SEQUENCE [LARGE SCALE GENOMIC DNA]</scope>
    <source>
        <strain evidence="3 4">SYSU DXS3180</strain>
    </source>
</reference>
<accession>A0ABV3Z7U7</accession>